<keyword evidence="6" id="KW-1185">Reference proteome</keyword>
<dbReference type="PROSITE" id="PS50081">
    <property type="entry name" value="ZF_DAG_PE_2"/>
    <property type="match status" value="1"/>
</dbReference>
<feature type="domain" description="Phorbol-ester/DAG-type" evidence="5">
    <location>
        <begin position="127"/>
        <end position="179"/>
    </location>
</feature>
<evidence type="ECO:0000256" key="2">
    <source>
        <dbReference type="ARBA" id="ARBA00022737"/>
    </source>
</evidence>
<gene>
    <name evidence="7" type="primary">LOC113728841</name>
</gene>
<dbReference type="InterPro" id="IPR002219">
    <property type="entry name" value="PKC_DAG/PE"/>
</dbReference>
<name>A0ABM4WWY4_COFAR</name>
<evidence type="ECO:0000256" key="3">
    <source>
        <dbReference type="ARBA" id="ARBA00022833"/>
    </source>
</evidence>
<evidence type="ECO:0000313" key="7">
    <source>
        <dbReference type="RefSeq" id="XP_071936282.1"/>
    </source>
</evidence>
<dbReference type="PANTHER" id="PTHR46288">
    <property type="entry name" value="PHORBOL-ESTER/DAG-TYPE DOMAIN-CONTAINING PROTEIN"/>
    <property type="match status" value="1"/>
</dbReference>
<keyword evidence="1" id="KW-0479">Metal-binding</keyword>
<dbReference type="SUPFAM" id="SSF57889">
    <property type="entry name" value="Cysteine-rich domain"/>
    <property type="match status" value="1"/>
</dbReference>
<dbReference type="InterPro" id="IPR046349">
    <property type="entry name" value="C1-like_sf"/>
</dbReference>
<dbReference type="Proteomes" id="UP001652660">
    <property type="component" value="Chromosome 2e"/>
</dbReference>
<dbReference type="RefSeq" id="XP_071936282.1">
    <property type="nucleotide sequence ID" value="XM_072080181.1"/>
</dbReference>
<feature type="region of interest" description="Disordered" evidence="4">
    <location>
        <begin position="206"/>
        <end position="228"/>
    </location>
</feature>
<dbReference type="GeneID" id="113728841"/>
<proteinExistence type="predicted"/>
<evidence type="ECO:0000259" key="5">
    <source>
        <dbReference type="PROSITE" id="PS50081"/>
    </source>
</evidence>
<evidence type="ECO:0000313" key="6">
    <source>
        <dbReference type="Proteomes" id="UP001652660"/>
    </source>
</evidence>
<evidence type="ECO:0000256" key="4">
    <source>
        <dbReference type="SAM" id="MobiDB-lite"/>
    </source>
</evidence>
<keyword evidence="2" id="KW-0677">Repeat</keyword>
<evidence type="ECO:0000256" key="1">
    <source>
        <dbReference type="ARBA" id="ARBA00022723"/>
    </source>
</evidence>
<dbReference type="InterPro" id="IPR004146">
    <property type="entry name" value="DC1"/>
</dbReference>
<dbReference type="Pfam" id="PF03107">
    <property type="entry name" value="C1_2"/>
    <property type="match status" value="3"/>
</dbReference>
<reference evidence="7" key="1">
    <citation type="submission" date="2025-08" db="UniProtKB">
        <authorList>
            <consortium name="RefSeq"/>
        </authorList>
    </citation>
    <scope>IDENTIFICATION</scope>
    <source>
        <tissue evidence="7">Leaves</tissue>
    </source>
</reference>
<organism evidence="6 7">
    <name type="scientific">Coffea arabica</name>
    <name type="common">Arabian coffee</name>
    <dbReference type="NCBI Taxonomy" id="13443"/>
    <lineage>
        <taxon>Eukaryota</taxon>
        <taxon>Viridiplantae</taxon>
        <taxon>Streptophyta</taxon>
        <taxon>Embryophyta</taxon>
        <taxon>Tracheophyta</taxon>
        <taxon>Spermatophyta</taxon>
        <taxon>Magnoliopsida</taxon>
        <taxon>eudicotyledons</taxon>
        <taxon>Gunneridae</taxon>
        <taxon>Pentapetalae</taxon>
        <taxon>asterids</taxon>
        <taxon>lamiids</taxon>
        <taxon>Gentianales</taxon>
        <taxon>Rubiaceae</taxon>
        <taxon>Ixoroideae</taxon>
        <taxon>Gardenieae complex</taxon>
        <taxon>Bertiereae - Coffeeae clade</taxon>
        <taxon>Coffeeae</taxon>
        <taxon>Coffea</taxon>
    </lineage>
</organism>
<sequence>MSSQVESSINHFSHPHPLQLSNHQNSLTSVSCSGCKLKATGLIYSCSTCNYFLHVKCSKMPRQITHPFDKNHVLSLLPKPLYQDGFFNCDACGKQGDGFCYHCKICNIDLHILCSAKPLSFTHQSHNHQLKLIFSPPHPSKIFNCDICNTLGSNHWLYRCDFCDFDVHLNCTNNVPSVAPAMQTNFFNQSQTTFTAAANQTPIPQVHHHFQHPGTASRSAPEVPPQAPPSYQAYNPHFVAPAAAAGIPVPNFNPAMTPGNQGIHSAGMPSVHWQNNEHLQALQRLQALFANFSQNSFNQHHHTQALMAGGGLGGGIGGFGSGAGGLGGGAGRIGGGGGLGGMQNLIQALSGVGNGIGNGVGGSIPGLDLFGNGGGGGLDILQGFVGGDGGGLSMLNGLDLGGLLGGFL</sequence>
<protein>
    <recommendedName>
        <fullName evidence="5">Phorbol-ester/DAG-type domain-containing protein</fullName>
    </recommendedName>
</protein>
<accession>A0ABM4WWY4</accession>
<dbReference type="CDD" id="cd00029">
    <property type="entry name" value="C1"/>
    <property type="match status" value="1"/>
</dbReference>
<dbReference type="PANTHER" id="PTHR46288:SF83">
    <property type="entry name" value="CYSTEINE_HISTIDINE-RICH C1 DOMAIN FAMILY PROTEIN"/>
    <property type="match status" value="1"/>
</dbReference>
<keyword evidence="3" id="KW-0862">Zinc</keyword>